<dbReference type="PRINTS" id="PR00080">
    <property type="entry name" value="SDRFAMILY"/>
</dbReference>
<dbReference type="NCBIfam" id="NF005909">
    <property type="entry name" value="PRK07890.1"/>
    <property type="match status" value="1"/>
</dbReference>
<dbReference type="SUPFAM" id="SSF51735">
    <property type="entry name" value="NAD(P)-binding Rossmann-fold domains"/>
    <property type="match status" value="1"/>
</dbReference>
<reference evidence="4" key="1">
    <citation type="submission" date="2020-05" db="EMBL/GenBank/DDBJ databases">
        <authorList>
            <person name="Chiriac C."/>
            <person name="Salcher M."/>
            <person name="Ghai R."/>
            <person name="Kavagutti S V."/>
        </authorList>
    </citation>
    <scope>NUCLEOTIDE SEQUENCE</scope>
</reference>
<proteinExistence type="inferred from homology"/>
<gene>
    <name evidence="2" type="ORF">UFOPK2754_02162</name>
    <name evidence="3" type="ORF">UFOPK3139_02772</name>
    <name evidence="4" type="ORF">UFOPK3543_00391</name>
</gene>
<protein>
    <submittedName>
        <fullName evidence="4">Unannotated protein</fullName>
    </submittedName>
</protein>
<dbReference type="CDD" id="cd05233">
    <property type="entry name" value="SDR_c"/>
    <property type="match status" value="1"/>
</dbReference>
<evidence type="ECO:0000313" key="4">
    <source>
        <dbReference type="EMBL" id="CAB4892717.1"/>
    </source>
</evidence>
<dbReference type="AlphaFoldDB" id="A0A6J7FB77"/>
<dbReference type="InterPro" id="IPR002347">
    <property type="entry name" value="SDR_fam"/>
</dbReference>
<dbReference type="EMBL" id="CAEZYR010000089">
    <property type="protein sequence ID" value="CAB4756928.1"/>
    <property type="molecule type" value="Genomic_DNA"/>
</dbReference>
<organism evidence="4">
    <name type="scientific">freshwater metagenome</name>
    <dbReference type="NCBI Taxonomy" id="449393"/>
    <lineage>
        <taxon>unclassified sequences</taxon>
        <taxon>metagenomes</taxon>
        <taxon>ecological metagenomes</taxon>
    </lineage>
</organism>
<dbReference type="Gene3D" id="3.40.50.720">
    <property type="entry name" value="NAD(P)-binding Rossmann-like Domain"/>
    <property type="match status" value="1"/>
</dbReference>
<dbReference type="FunFam" id="3.40.50.720:FF:000084">
    <property type="entry name" value="Short-chain dehydrogenase reductase"/>
    <property type="match status" value="1"/>
</dbReference>
<accession>A0A6J7FB77</accession>
<dbReference type="Pfam" id="PF13561">
    <property type="entry name" value="adh_short_C2"/>
    <property type="match status" value="1"/>
</dbReference>
<dbReference type="PANTHER" id="PTHR42879:SF6">
    <property type="entry name" value="NADPH-DEPENDENT REDUCTASE BACG"/>
    <property type="match status" value="1"/>
</dbReference>
<dbReference type="PANTHER" id="PTHR42879">
    <property type="entry name" value="3-OXOACYL-(ACYL-CARRIER-PROTEIN) REDUCTASE"/>
    <property type="match status" value="1"/>
</dbReference>
<evidence type="ECO:0000256" key="1">
    <source>
        <dbReference type="ARBA" id="ARBA00006484"/>
    </source>
</evidence>
<dbReference type="EMBL" id="CAFABA010000162">
    <property type="protein sequence ID" value="CAB4836284.1"/>
    <property type="molecule type" value="Genomic_DNA"/>
</dbReference>
<evidence type="ECO:0000313" key="3">
    <source>
        <dbReference type="EMBL" id="CAB4836284.1"/>
    </source>
</evidence>
<dbReference type="InterPro" id="IPR050259">
    <property type="entry name" value="SDR"/>
</dbReference>
<sequence>MLLENKVAIITGIGPGLGQELAYTFAREGASVAICCRREAELARVSAEVEAQGGNVLALSTDVTDRAACKRFVDATVERFGRVDALVNSAYNPGSFALFEDANLDDWRGPLEVNLFGALNMIQEVVPHLKTAGGGAICNINSQIHKKPMPYQGSYGTSKAALEGATKFLAKELGAHKIRVNSVFMGWMWGPPVEGYVEGAAQGGVTRDQIIANITKDIALGEIPDDSDCANAVAFLCSDYARVITGAGLDVNGGEFMP</sequence>
<dbReference type="EMBL" id="CAFBMH010000008">
    <property type="protein sequence ID" value="CAB4892717.1"/>
    <property type="molecule type" value="Genomic_DNA"/>
</dbReference>
<dbReference type="PRINTS" id="PR00081">
    <property type="entry name" value="GDHRDH"/>
</dbReference>
<evidence type="ECO:0000313" key="2">
    <source>
        <dbReference type="EMBL" id="CAB4756928.1"/>
    </source>
</evidence>
<comment type="similarity">
    <text evidence="1">Belongs to the short-chain dehydrogenases/reductases (SDR) family.</text>
</comment>
<dbReference type="InterPro" id="IPR036291">
    <property type="entry name" value="NAD(P)-bd_dom_sf"/>
</dbReference>
<name>A0A6J7FB77_9ZZZZ</name>